<dbReference type="EMBL" id="BNJF01000002">
    <property type="protein sequence ID" value="GHO46003.1"/>
    <property type="molecule type" value="Genomic_DNA"/>
</dbReference>
<accession>A0A8J3MTV6</accession>
<dbReference type="AlphaFoldDB" id="A0A8J3MTV6"/>
<keyword evidence="2" id="KW-0238">DNA-binding</keyword>
<dbReference type="Pfam" id="PF00356">
    <property type="entry name" value="LacI"/>
    <property type="match status" value="1"/>
</dbReference>
<dbReference type="Gene3D" id="1.10.260.40">
    <property type="entry name" value="lambda repressor-like DNA-binding domains"/>
    <property type="match status" value="1"/>
</dbReference>
<dbReference type="Pfam" id="PF13377">
    <property type="entry name" value="Peripla_BP_3"/>
    <property type="match status" value="1"/>
</dbReference>
<dbReference type="SMART" id="SM00354">
    <property type="entry name" value="HTH_LACI"/>
    <property type="match status" value="1"/>
</dbReference>
<evidence type="ECO:0000256" key="1">
    <source>
        <dbReference type="ARBA" id="ARBA00023015"/>
    </source>
</evidence>
<feature type="domain" description="HTH lacI-type" evidence="4">
    <location>
        <begin position="10"/>
        <end position="66"/>
    </location>
</feature>
<dbReference type="InterPro" id="IPR000843">
    <property type="entry name" value="HTH_LacI"/>
</dbReference>
<dbReference type="PANTHER" id="PTHR30146">
    <property type="entry name" value="LACI-RELATED TRANSCRIPTIONAL REPRESSOR"/>
    <property type="match status" value="1"/>
</dbReference>
<dbReference type="Proteomes" id="UP000612362">
    <property type="component" value="Unassembled WGS sequence"/>
</dbReference>
<dbReference type="PANTHER" id="PTHR30146:SF153">
    <property type="entry name" value="LACTOSE OPERON REPRESSOR"/>
    <property type="match status" value="1"/>
</dbReference>
<dbReference type="RefSeq" id="WP_220195411.1">
    <property type="nucleotide sequence ID" value="NZ_BNJF01000002.1"/>
</dbReference>
<protein>
    <submittedName>
        <fullName evidence="5">LacI family transcriptional regulator</fullName>
    </submittedName>
</protein>
<evidence type="ECO:0000256" key="3">
    <source>
        <dbReference type="ARBA" id="ARBA00023163"/>
    </source>
</evidence>
<evidence type="ECO:0000313" key="6">
    <source>
        <dbReference type="Proteomes" id="UP000612362"/>
    </source>
</evidence>
<dbReference type="InterPro" id="IPR028082">
    <property type="entry name" value="Peripla_BP_I"/>
</dbReference>
<proteinExistence type="predicted"/>
<dbReference type="SUPFAM" id="SSF53822">
    <property type="entry name" value="Periplasmic binding protein-like I"/>
    <property type="match status" value="1"/>
</dbReference>
<dbReference type="InterPro" id="IPR010982">
    <property type="entry name" value="Lambda_DNA-bd_dom_sf"/>
</dbReference>
<sequence>MAKASEKHRVTSADVARACGVSRATVSYVLNNDPRQTIPPETRERILQAAQKLGYSPFAPARLLRSGQSQLVLAVLPFEQVDPALARSLKELEQRLARHDLTLLSYVGMHPSIGTTHPSAHITPSVLLSYADQDDPLVAAFLQQFHAPILHLLGDARLEEQIGAMQAEYLIQCGKRSLIFLDSERKDVQRLSSHRFRGVQQACLRWECTEPVLRTLPSSREEARTILRDTLASCDHSWGICCYNDEVAIAALAALADENITIPHMAAVVGCDNIPLAQWSLPALTTIAFHNESALDPLIEAIVALSRGETVTWKTQKTLTLIKRASA</sequence>
<dbReference type="SUPFAM" id="SSF47413">
    <property type="entry name" value="lambda repressor-like DNA-binding domains"/>
    <property type="match status" value="1"/>
</dbReference>
<dbReference type="GO" id="GO:0003700">
    <property type="term" value="F:DNA-binding transcription factor activity"/>
    <property type="evidence" value="ECO:0007669"/>
    <property type="project" value="TreeGrafter"/>
</dbReference>
<dbReference type="GO" id="GO:0000976">
    <property type="term" value="F:transcription cis-regulatory region binding"/>
    <property type="evidence" value="ECO:0007669"/>
    <property type="project" value="TreeGrafter"/>
</dbReference>
<dbReference type="InterPro" id="IPR046335">
    <property type="entry name" value="LacI/GalR-like_sensor"/>
</dbReference>
<keyword evidence="1" id="KW-0805">Transcription regulation</keyword>
<reference evidence="5" key="1">
    <citation type="submission" date="2020-10" db="EMBL/GenBank/DDBJ databases">
        <title>Taxonomic study of unclassified bacteria belonging to the class Ktedonobacteria.</title>
        <authorList>
            <person name="Yabe S."/>
            <person name="Wang C.M."/>
            <person name="Zheng Y."/>
            <person name="Sakai Y."/>
            <person name="Cavaletti L."/>
            <person name="Monciardini P."/>
            <person name="Donadio S."/>
        </authorList>
    </citation>
    <scope>NUCLEOTIDE SEQUENCE</scope>
    <source>
        <strain evidence="5">SOSP1-1</strain>
    </source>
</reference>
<evidence type="ECO:0000256" key="2">
    <source>
        <dbReference type="ARBA" id="ARBA00023125"/>
    </source>
</evidence>
<keyword evidence="3" id="KW-0804">Transcription</keyword>
<comment type="caution">
    <text evidence="5">The sequence shown here is derived from an EMBL/GenBank/DDBJ whole genome shotgun (WGS) entry which is preliminary data.</text>
</comment>
<evidence type="ECO:0000313" key="5">
    <source>
        <dbReference type="EMBL" id="GHO46003.1"/>
    </source>
</evidence>
<dbReference type="PROSITE" id="PS50932">
    <property type="entry name" value="HTH_LACI_2"/>
    <property type="match status" value="1"/>
</dbReference>
<gene>
    <name evidence="5" type="ORF">KSX_41660</name>
</gene>
<name>A0A8J3MTV6_9CHLR</name>
<dbReference type="Gene3D" id="3.40.50.2300">
    <property type="match status" value="1"/>
</dbReference>
<keyword evidence="6" id="KW-1185">Reference proteome</keyword>
<dbReference type="CDD" id="cd01392">
    <property type="entry name" value="HTH_LacI"/>
    <property type="match status" value="1"/>
</dbReference>
<organism evidence="5 6">
    <name type="scientific">Ktedonospora formicarum</name>
    <dbReference type="NCBI Taxonomy" id="2778364"/>
    <lineage>
        <taxon>Bacteria</taxon>
        <taxon>Bacillati</taxon>
        <taxon>Chloroflexota</taxon>
        <taxon>Ktedonobacteria</taxon>
        <taxon>Ktedonobacterales</taxon>
        <taxon>Ktedonobacteraceae</taxon>
        <taxon>Ktedonospora</taxon>
    </lineage>
</organism>
<evidence type="ECO:0000259" key="4">
    <source>
        <dbReference type="PROSITE" id="PS50932"/>
    </source>
</evidence>